<dbReference type="Proteomes" id="UP001251870">
    <property type="component" value="Unassembled WGS sequence"/>
</dbReference>
<dbReference type="PANTHER" id="PTHR30157:SF0">
    <property type="entry name" value="NADPH-DEPENDENT FERRIC-CHELATE REDUCTASE"/>
    <property type="match status" value="1"/>
</dbReference>
<dbReference type="InterPro" id="IPR007037">
    <property type="entry name" value="SIP_rossman_dom"/>
</dbReference>
<evidence type="ECO:0000313" key="2">
    <source>
        <dbReference type="EMBL" id="MDR8019746.1"/>
    </source>
</evidence>
<feature type="domain" description="FAD-binding FR-type" evidence="1">
    <location>
        <begin position="32"/>
        <end position="153"/>
    </location>
</feature>
<proteinExistence type="predicted"/>
<dbReference type="SUPFAM" id="SSF63380">
    <property type="entry name" value="Riboflavin synthase domain-like"/>
    <property type="match status" value="1"/>
</dbReference>
<dbReference type="Gene3D" id="2.40.30.10">
    <property type="entry name" value="Translation factors"/>
    <property type="match status" value="1"/>
</dbReference>
<gene>
    <name evidence="2" type="ORF">RIL96_09245</name>
</gene>
<dbReference type="RefSeq" id="WP_310548730.1">
    <property type="nucleotide sequence ID" value="NZ_JAVKGR010000010.1"/>
</dbReference>
<sequence length="285" mass="32229">MTLVPTVPRSAVRTAHRADREDELTAYYYFELRPRVLTVEAVHPLSATLVRVRFSADDGFSGFPSIGAEDHLKLFFDHDPSGEPVLPVMRDGRWSPRGLTYRDYTVRWFDPEAAAVDIDFVLHDHGVAGRWASTAAVGQKIGALGPRGAFEIKDVFPWYVFAADETALPALARWVEVLRPEVPVTAYIEVAGPDSRIDLPTSATLETYWLYRDPSPAGTTQILDAAVRHHDFSDREGFVWVAGEAMSIKPLRRYISQELGFDRNHWDVDGYWRRGEINHDHHADD</sequence>
<dbReference type="PANTHER" id="PTHR30157">
    <property type="entry name" value="FERRIC REDUCTASE, NADPH-DEPENDENT"/>
    <property type="match status" value="1"/>
</dbReference>
<dbReference type="Pfam" id="PF04954">
    <property type="entry name" value="SIP"/>
    <property type="match status" value="1"/>
</dbReference>
<dbReference type="InterPro" id="IPR039374">
    <property type="entry name" value="SIP_fam"/>
</dbReference>
<dbReference type="Pfam" id="PF08021">
    <property type="entry name" value="FAD_binding_9"/>
    <property type="match status" value="1"/>
</dbReference>
<dbReference type="CDD" id="cd06193">
    <property type="entry name" value="siderophore_interacting"/>
    <property type="match status" value="1"/>
</dbReference>
<dbReference type="PROSITE" id="PS51384">
    <property type="entry name" value="FAD_FR"/>
    <property type="match status" value="1"/>
</dbReference>
<name>A0ABU2DTL8_9MICC</name>
<dbReference type="InterPro" id="IPR017938">
    <property type="entry name" value="Riboflavin_synthase-like_b-brl"/>
</dbReference>
<dbReference type="InterPro" id="IPR013113">
    <property type="entry name" value="SIP_FAD-bd"/>
</dbReference>
<evidence type="ECO:0000259" key="1">
    <source>
        <dbReference type="PROSITE" id="PS51384"/>
    </source>
</evidence>
<organism evidence="2 3">
    <name type="scientific">Nesterenkonia aerolata</name>
    <dbReference type="NCBI Taxonomy" id="3074079"/>
    <lineage>
        <taxon>Bacteria</taxon>
        <taxon>Bacillati</taxon>
        <taxon>Actinomycetota</taxon>
        <taxon>Actinomycetes</taxon>
        <taxon>Micrococcales</taxon>
        <taxon>Micrococcaceae</taxon>
        <taxon>Nesterenkonia</taxon>
    </lineage>
</organism>
<dbReference type="InterPro" id="IPR039261">
    <property type="entry name" value="FNR_nucleotide-bd"/>
</dbReference>
<dbReference type="EMBL" id="JAVKGR010000010">
    <property type="protein sequence ID" value="MDR8019746.1"/>
    <property type="molecule type" value="Genomic_DNA"/>
</dbReference>
<keyword evidence="3" id="KW-1185">Reference proteome</keyword>
<protein>
    <submittedName>
        <fullName evidence="2">Siderophore-interacting protein</fullName>
    </submittedName>
</protein>
<dbReference type="Gene3D" id="3.40.50.80">
    <property type="entry name" value="Nucleotide-binding domain of ferredoxin-NADP reductase (FNR) module"/>
    <property type="match status" value="1"/>
</dbReference>
<evidence type="ECO:0000313" key="3">
    <source>
        <dbReference type="Proteomes" id="UP001251870"/>
    </source>
</evidence>
<accession>A0ABU2DTL8</accession>
<dbReference type="InterPro" id="IPR017927">
    <property type="entry name" value="FAD-bd_FR_type"/>
</dbReference>
<reference evidence="2 3" key="1">
    <citation type="submission" date="2023-09" db="EMBL/GenBank/DDBJ databases">
        <title>Description of three actinobacteria isolated from air of manufacturing shop in a pharmaceutical factory.</title>
        <authorList>
            <person name="Zhang D.-F."/>
        </authorList>
    </citation>
    <scope>NUCLEOTIDE SEQUENCE [LARGE SCALE GENOMIC DNA]</scope>
    <source>
        <strain evidence="2 3">LY-0111</strain>
    </source>
</reference>
<comment type="caution">
    <text evidence="2">The sequence shown here is derived from an EMBL/GenBank/DDBJ whole genome shotgun (WGS) entry which is preliminary data.</text>
</comment>